<dbReference type="PANTHER" id="PTHR43777">
    <property type="entry name" value="MOLYBDENUM COFACTOR CYTIDYLYLTRANSFERASE"/>
    <property type="match status" value="1"/>
</dbReference>
<reference evidence="2 3" key="1">
    <citation type="submission" date="2017-05" db="EMBL/GenBank/DDBJ databases">
        <title>The draft genome sequence of Idiomarina salinarum WNB302.</title>
        <authorList>
            <person name="Sun Y."/>
            <person name="Chen B."/>
            <person name="Du Z."/>
        </authorList>
    </citation>
    <scope>NUCLEOTIDE SEQUENCE [LARGE SCALE GENOMIC DNA]</scope>
    <source>
        <strain evidence="2 3">WNB302</strain>
    </source>
</reference>
<dbReference type="EMBL" id="NGJN01000001">
    <property type="protein sequence ID" value="OZV70721.1"/>
    <property type="molecule type" value="Genomic_DNA"/>
</dbReference>
<evidence type="ECO:0000259" key="1">
    <source>
        <dbReference type="Pfam" id="PF12804"/>
    </source>
</evidence>
<accession>A0A265UZJ8</accession>
<dbReference type="InterPro" id="IPR029044">
    <property type="entry name" value="Nucleotide-diphossugar_trans"/>
</dbReference>
<dbReference type="Gene3D" id="3.90.550.10">
    <property type="entry name" value="Spore Coat Polysaccharide Biosynthesis Protein SpsA, Chain A"/>
    <property type="match status" value="1"/>
</dbReference>
<dbReference type="Proteomes" id="UP000216840">
    <property type="component" value="Unassembled WGS sequence"/>
</dbReference>
<dbReference type="InterPro" id="IPR025877">
    <property type="entry name" value="MobA-like_NTP_Trfase"/>
</dbReference>
<dbReference type="RefSeq" id="WP_094966795.1">
    <property type="nucleotide sequence ID" value="NZ_NGJN01000001.1"/>
</dbReference>
<comment type="caution">
    <text evidence="2">The sequence shown here is derived from an EMBL/GenBank/DDBJ whole genome shotgun (WGS) entry which is preliminary data.</text>
</comment>
<dbReference type="PANTHER" id="PTHR43777:SF1">
    <property type="entry name" value="MOLYBDENUM COFACTOR CYTIDYLYLTRANSFERASE"/>
    <property type="match status" value="1"/>
</dbReference>
<protein>
    <recommendedName>
        <fullName evidence="1">MobA-like NTP transferase domain-containing protein</fullName>
    </recommendedName>
</protein>
<name>A0A265UZJ8_9FLAO</name>
<organism evidence="2 3">
    <name type="scientific">Winogradskyella aurantia</name>
    <dbReference type="NCBI Taxonomy" id="1915063"/>
    <lineage>
        <taxon>Bacteria</taxon>
        <taxon>Pseudomonadati</taxon>
        <taxon>Bacteroidota</taxon>
        <taxon>Flavobacteriia</taxon>
        <taxon>Flavobacteriales</taxon>
        <taxon>Flavobacteriaceae</taxon>
        <taxon>Winogradskyella</taxon>
    </lineage>
</organism>
<evidence type="ECO:0000313" key="3">
    <source>
        <dbReference type="Proteomes" id="UP000216840"/>
    </source>
</evidence>
<dbReference type="Pfam" id="PF12804">
    <property type="entry name" value="NTP_transf_3"/>
    <property type="match status" value="1"/>
</dbReference>
<dbReference type="SUPFAM" id="SSF53448">
    <property type="entry name" value="Nucleotide-diphospho-sugar transferases"/>
    <property type="match status" value="1"/>
</dbReference>
<proteinExistence type="predicted"/>
<gene>
    <name evidence="2" type="ORF">CA834_01000</name>
</gene>
<dbReference type="CDD" id="cd04182">
    <property type="entry name" value="GT_2_like_f"/>
    <property type="match status" value="1"/>
</dbReference>
<evidence type="ECO:0000313" key="2">
    <source>
        <dbReference type="EMBL" id="OZV70721.1"/>
    </source>
</evidence>
<sequence>MKTAILILAAGKSSRMGRPKQLLPIKHKTLLNSAIDTALASNCSDVICVIGAYRYKIKASIPSNSVKLLENSNFEHGLSTSIIEGVNYLEKTNCEGLLIMLADQPKISTSHLNQLLSSFENHPSQISATAYPNSLGVPAVFPKRFFEGLKQLKGDKGAKDFLNSRYHQIVQIKHSQLFDIDTIQDYEDYLKSL</sequence>
<dbReference type="GO" id="GO:0016779">
    <property type="term" value="F:nucleotidyltransferase activity"/>
    <property type="evidence" value="ECO:0007669"/>
    <property type="project" value="UniProtKB-ARBA"/>
</dbReference>
<dbReference type="OrthoDB" id="9779263at2"/>
<dbReference type="AlphaFoldDB" id="A0A265UZJ8"/>
<keyword evidence="3" id="KW-1185">Reference proteome</keyword>
<feature type="domain" description="MobA-like NTP transferase" evidence="1">
    <location>
        <begin position="6"/>
        <end position="165"/>
    </location>
</feature>